<dbReference type="Gene3D" id="3.40.910.10">
    <property type="entry name" value="Deoxyhypusine synthase"/>
    <property type="match status" value="1"/>
</dbReference>
<dbReference type="AlphaFoldDB" id="S9VKU3"/>
<dbReference type="InterPro" id="IPR036982">
    <property type="entry name" value="Deoxyhypusine_synthase_sf"/>
</dbReference>
<evidence type="ECO:0000256" key="1">
    <source>
        <dbReference type="ARBA" id="ARBA00009892"/>
    </source>
</evidence>
<organism evidence="4 5">
    <name type="scientific">Strigomonas culicis</name>
    <dbReference type="NCBI Taxonomy" id="28005"/>
    <lineage>
        <taxon>Eukaryota</taxon>
        <taxon>Discoba</taxon>
        <taxon>Euglenozoa</taxon>
        <taxon>Kinetoplastea</taxon>
        <taxon>Metakinetoplastina</taxon>
        <taxon>Trypanosomatida</taxon>
        <taxon>Trypanosomatidae</taxon>
        <taxon>Strigomonadinae</taxon>
        <taxon>Strigomonas</taxon>
    </lineage>
</organism>
<accession>S9VKU3</accession>
<dbReference type="OrthoDB" id="294378at2759"/>
<comment type="caution">
    <text evidence="4">The sequence shown here is derived from an EMBL/GenBank/DDBJ whole genome shotgun (WGS) entry which is preliminary data.</text>
</comment>
<dbReference type="PANTHER" id="PTHR11703">
    <property type="entry name" value="DEOXYHYPUSINE SYNTHASE"/>
    <property type="match status" value="1"/>
</dbReference>
<name>S9VKU3_9TRYP</name>
<evidence type="ECO:0000313" key="5">
    <source>
        <dbReference type="Proteomes" id="UP000015354"/>
    </source>
</evidence>
<dbReference type="EMBL" id="ATMH01009292">
    <property type="protein sequence ID" value="EPY19797.1"/>
    <property type="molecule type" value="Genomic_DNA"/>
</dbReference>
<evidence type="ECO:0000313" key="4">
    <source>
        <dbReference type="EMBL" id="EPY23825.1"/>
    </source>
</evidence>
<keyword evidence="2" id="KW-0520">NAD</keyword>
<reference evidence="4 5" key="1">
    <citation type="journal article" date="2013" name="PLoS ONE">
        <title>Predicting the Proteins of Angomonas deanei, Strigomonas culicis and Their Respective Endosymbionts Reveals New Aspects of the Trypanosomatidae Family.</title>
        <authorList>
            <person name="Motta M.C."/>
            <person name="Martins A.C."/>
            <person name="de Souza S.S."/>
            <person name="Catta-Preta C.M."/>
            <person name="Silva R."/>
            <person name="Klein C.C."/>
            <person name="de Almeida L.G."/>
            <person name="de Lima Cunha O."/>
            <person name="Ciapina L.P."/>
            <person name="Brocchi M."/>
            <person name="Colabardini A.C."/>
            <person name="de Araujo Lima B."/>
            <person name="Machado C.R."/>
            <person name="de Almeida Soares C.M."/>
            <person name="Probst C.M."/>
            <person name="de Menezes C.B."/>
            <person name="Thompson C.E."/>
            <person name="Bartholomeu D.C."/>
            <person name="Gradia D.F."/>
            <person name="Pavoni D.P."/>
            <person name="Grisard E.C."/>
            <person name="Fantinatti-Garboggini F."/>
            <person name="Marchini F.K."/>
            <person name="Rodrigues-Luiz G.F."/>
            <person name="Wagner G."/>
            <person name="Goldman G.H."/>
            <person name="Fietto J.L."/>
            <person name="Elias M.C."/>
            <person name="Goldman M.H."/>
            <person name="Sagot M.F."/>
            <person name="Pereira M."/>
            <person name="Stoco P.H."/>
            <person name="de Mendonca-Neto R.P."/>
            <person name="Teixeira S.M."/>
            <person name="Maciel T.E."/>
            <person name="de Oliveira Mendes T.A."/>
            <person name="Urmenyi T.P."/>
            <person name="de Souza W."/>
            <person name="Schenkman S."/>
            <person name="de Vasconcelos A.T."/>
        </authorList>
    </citation>
    <scope>NUCLEOTIDE SEQUENCE [LARGE SCALE GENOMIC DNA]</scope>
</reference>
<dbReference type="InterPro" id="IPR002773">
    <property type="entry name" value="Deoxyhypusine_synthase"/>
</dbReference>
<evidence type="ECO:0000313" key="3">
    <source>
        <dbReference type="EMBL" id="EPY19797.1"/>
    </source>
</evidence>
<dbReference type="FunFam" id="3.40.910.10:FF:000010">
    <property type="entry name" value="Deoxyhypusine synthase"/>
    <property type="match status" value="1"/>
</dbReference>
<dbReference type="Pfam" id="PF01916">
    <property type="entry name" value="DS"/>
    <property type="match status" value="1"/>
</dbReference>
<evidence type="ECO:0000256" key="2">
    <source>
        <dbReference type="ARBA" id="ARBA00023027"/>
    </source>
</evidence>
<dbReference type="Proteomes" id="UP000015354">
    <property type="component" value="Unassembled WGS sequence"/>
</dbReference>
<dbReference type="InterPro" id="IPR029035">
    <property type="entry name" value="DHS-like_NAD/FAD-binding_dom"/>
</dbReference>
<protein>
    <submittedName>
        <fullName evidence="4">Deoxyhypusine synthase</fullName>
    </submittedName>
</protein>
<dbReference type="GO" id="GO:0034038">
    <property type="term" value="F:deoxyhypusine synthase activity"/>
    <property type="evidence" value="ECO:0007669"/>
    <property type="project" value="TreeGrafter"/>
</dbReference>
<sequence length="317" mass="35025">MEHPSVGSIDFDAMAAMSQEEALQSLLNSFPRVGLQASEAGRARCLVQSMLYKRQEGERVFLAYTSNLVSCGLRDLFVYLVKERLVDGVISTAGGVEEDVIKCLGDTYLGRYDLDGKDLRRQGINRIGNLLVPNDNYCHFEDLFTPVLQELHQRQRDSLWAEATAPSDYIAAMGKALGTHCPARCEESLVYWCYKHDIPVFSPALTDGSMGDMIFFYNFSKKGLVVDPIRDVRRLRQLGGARNSAIVLGAGLPKYHLLSNISMDRVVIVTTGIEADGCTSSCTLEDDHAVGLLRADTEVVRVQGDATFVFPLLAAKF</sequence>
<dbReference type="EMBL" id="ATMH01007438">
    <property type="protein sequence ID" value="EPY23825.1"/>
    <property type="molecule type" value="Genomic_DNA"/>
</dbReference>
<dbReference type="PANTHER" id="PTHR11703:SF0">
    <property type="entry name" value="DEOXYHYPUSINE SYNTHASE"/>
    <property type="match status" value="1"/>
</dbReference>
<keyword evidence="5" id="KW-1185">Reference proteome</keyword>
<proteinExistence type="inferred from homology"/>
<comment type="similarity">
    <text evidence="1">Belongs to the deoxyhypusine synthase family.</text>
</comment>
<dbReference type="GO" id="GO:0005737">
    <property type="term" value="C:cytoplasm"/>
    <property type="evidence" value="ECO:0007669"/>
    <property type="project" value="TreeGrafter"/>
</dbReference>
<gene>
    <name evidence="4" type="ORF">STCU_07438</name>
    <name evidence="3" type="ORF">STCU_09292</name>
</gene>
<reference evidence="4" key="2">
    <citation type="submission" date="2013-03" db="EMBL/GenBank/DDBJ databases">
        <authorList>
            <person name="Motta M.C.M."/>
            <person name="Martins A.C.A."/>
            <person name="Preta C.M.C.C."/>
            <person name="Silva R."/>
            <person name="de Souza S.S."/>
            <person name="Klein C.C."/>
            <person name="de Almeida L.G.P."/>
            <person name="Cunha O.L."/>
            <person name="Colabardini A.C."/>
            <person name="Lima B.A."/>
            <person name="Machado C.R."/>
            <person name="Soares C.M.A."/>
            <person name="de Menezes C.B.A."/>
            <person name="Bartolomeu D.C."/>
            <person name="Grisard E.C."/>
            <person name="Fantinatti-Garboggini F."/>
            <person name="Rodrigues-Luiz G.F."/>
            <person name="Wagner G."/>
            <person name="Goldman G.H."/>
            <person name="Fietto J.L.R."/>
            <person name="Ciapina L.P."/>
            <person name="Brocchi M."/>
            <person name="Elias M.C."/>
            <person name="Goldman M.H.S."/>
            <person name="Sagot M.-F."/>
            <person name="Pereira M."/>
            <person name="Stoco P.H."/>
            <person name="Teixeira S.M.R."/>
            <person name="de Mendonca-Neto R.P."/>
            <person name="Maciel T.E.F."/>
            <person name="Mendes T.A.O."/>
            <person name="Urmenyi T.P."/>
            <person name="Teixeira M.M.G."/>
            <person name="de Camargo E.F.P."/>
            <person name="de Sousa W."/>
            <person name="Schenkman S."/>
            <person name="de Vasconcelos A.T.R."/>
        </authorList>
    </citation>
    <scope>NUCLEOTIDE SEQUENCE</scope>
</reference>
<dbReference type="SUPFAM" id="SSF52467">
    <property type="entry name" value="DHS-like NAD/FAD-binding domain"/>
    <property type="match status" value="1"/>
</dbReference>